<comment type="caution">
    <text evidence="1">The sequence shown here is derived from an EMBL/GenBank/DDBJ whole genome shotgun (WGS) entry which is preliminary data.</text>
</comment>
<organism evidence="1 2">
    <name type="scientific">Thermoproteus sp. AZ2</name>
    <dbReference type="NCBI Taxonomy" id="1609232"/>
    <lineage>
        <taxon>Archaea</taxon>
        <taxon>Thermoproteota</taxon>
        <taxon>Thermoprotei</taxon>
        <taxon>Thermoproteales</taxon>
        <taxon>Thermoproteaceae</taxon>
        <taxon>Thermoproteus</taxon>
    </lineage>
</organism>
<accession>A0ACC6UZG2</accession>
<evidence type="ECO:0000313" key="1">
    <source>
        <dbReference type="EMBL" id="MFB6490209.1"/>
    </source>
</evidence>
<dbReference type="EMBL" id="JZWT02000006">
    <property type="protein sequence ID" value="MFB6490209.1"/>
    <property type="molecule type" value="Genomic_DNA"/>
</dbReference>
<protein>
    <submittedName>
        <fullName evidence="1">TrkA C-terminal domain-containing protein</fullName>
    </submittedName>
</protein>
<name>A0ACC6UZG2_9CREN</name>
<evidence type="ECO:0000313" key="2">
    <source>
        <dbReference type="Proteomes" id="UP000033636"/>
    </source>
</evidence>
<sequence>MARKALVLDSGDDLAKYVVEALADNGYIIHLISNESRGKEFLRFPVYIHTVKGEKYEDLLEEIGLGEVEVALLISMNDGLNISLAKACRERGVPIVIASIRNSSYAEDAEKYGIAAVSTSQCLLGRIYRILNLRFSRITPLKGDVGLLEILVTADSRVIGEELGELERKYGVKASIIRENELLIDPETVVQEGDYLIIIGRHEVLKELST</sequence>
<proteinExistence type="predicted"/>
<reference evidence="1" key="1">
    <citation type="submission" date="2024-07" db="EMBL/GenBank/DDBJ databases">
        <title>Metagenome and Metagenome-Assembled Genomes of Archaea from a hot spring from the geothermal field of Los Azufres, Mexico.</title>
        <authorList>
            <person name="Marin-Paredes R."/>
            <person name="Martinez-Romero E."/>
            <person name="Servin-Garciduenas L.E."/>
        </authorList>
    </citation>
    <scope>NUCLEOTIDE SEQUENCE</scope>
</reference>
<gene>
    <name evidence="1" type="ORF">TU35_003000</name>
</gene>
<dbReference type="Proteomes" id="UP000033636">
    <property type="component" value="Unassembled WGS sequence"/>
</dbReference>